<dbReference type="InterPro" id="IPR009057">
    <property type="entry name" value="Homeodomain-like_sf"/>
</dbReference>
<dbReference type="SUPFAM" id="SSF46689">
    <property type="entry name" value="Homeodomain-like"/>
    <property type="match status" value="1"/>
</dbReference>
<reference evidence="4" key="1">
    <citation type="submission" date="2023-06" db="EMBL/GenBank/DDBJ databases">
        <title>Draft genome sequence of Nocardioides sp. SOB72.</title>
        <authorList>
            <person name="Zhang G."/>
        </authorList>
    </citation>
    <scope>NUCLEOTIDE SEQUENCE</scope>
    <source>
        <strain evidence="4">SOB72</strain>
    </source>
</reference>
<dbReference type="InterPro" id="IPR001647">
    <property type="entry name" value="HTH_TetR"/>
</dbReference>
<dbReference type="RefSeq" id="WP_300961508.1">
    <property type="nucleotide sequence ID" value="NZ_JAUHJR010000005.1"/>
</dbReference>
<feature type="domain" description="HTH tetR-type" evidence="3">
    <location>
        <begin position="6"/>
        <end position="67"/>
    </location>
</feature>
<evidence type="ECO:0000256" key="2">
    <source>
        <dbReference type="PROSITE-ProRule" id="PRU00335"/>
    </source>
</evidence>
<proteinExistence type="predicted"/>
<evidence type="ECO:0000313" key="4">
    <source>
        <dbReference type="EMBL" id="MDN4162341.1"/>
    </source>
</evidence>
<protein>
    <submittedName>
        <fullName evidence="4">Helix-turn-helix domain-containing protein</fullName>
    </submittedName>
</protein>
<accession>A0ABT8EWK2</accession>
<evidence type="ECO:0000313" key="5">
    <source>
        <dbReference type="Proteomes" id="UP001168537"/>
    </source>
</evidence>
<dbReference type="Gene3D" id="1.10.357.10">
    <property type="entry name" value="Tetracycline Repressor, domain 2"/>
    <property type="match status" value="1"/>
</dbReference>
<dbReference type="Proteomes" id="UP001168537">
    <property type="component" value="Unassembled WGS sequence"/>
</dbReference>
<gene>
    <name evidence="4" type="ORF">QWY29_13325</name>
</gene>
<organism evidence="4 5">
    <name type="scientific">Nocardioides abyssi</name>
    <dbReference type="NCBI Taxonomy" id="3058370"/>
    <lineage>
        <taxon>Bacteria</taxon>
        <taxon>Bacillati</taxon>
        <taxon>Actinomycetota</taxon>
        <taxon>Actinomycetes</taxon>
        <taxon>Propionibacteriales</taxon>
        <taxon>Nocardioidaceae</taxon>
        <taxon>Nocardioides</taxon>
    </lineage>
</organism>
<feature type="DNA-binding region" description="H-T-H motif" evidence="2">
    <location>
        <begin position="30"/>
        <end position="49"/>
    </location>
</feature>
<dbReference type="PROSITE" id="PS50977">
    <property type="entry name" value="HTH_TETR_2"/>
    <property type="match status" value="1"/>
</dbReference>
<dbReference type="PANTHER" id="PTHR30055">
    <property type="entry name" value="HTH-TYPE TRANSCRIPTIONAL REGULATOR RUTR"/>
    <property type="match status" value="1"/>
</dbReference>
<keyword evidence="1 2" id="KW-0238">DNA-binding</keyword>
<evidence type="ECO:0000259" key="3">
    <source>
        <dbReference type="PROSITE" id="PS50977"/>
    </source>
</evidence>
<sequence>MESPAPATRQLLVDAALRAFAEHGVHNASLLEITRQAGQRNRGAVHYHFGSREGLVAAVLEVHADDIGRREVELLQAARERPDDDIASVVEAIVRPVTEVSELGWRGRCSVVVLGELVQQDITPLGPEVQAAMARTGGYELFSLLRDRLRPMAMDLELENERLALVTGCILRAVADRARAAELPPTGRDPLPAERFVRNLVSMATAMLTAPLPADG</sequence>
<dbReference type="Pfam" id="PF00440">
    <property type="entry name" value="TetR_N"/>
    <property type="match status" value="1"/>
</dbReference>
<name>A0ABT8EWK2_9ACTN</name>
<evidence type="ECO:0000256" key="1">
    <source>
        <dbReference type="ARBA" id="ARBA00023125"/>
    </source>
</evidence>
<dbReference type="EMBL" id="JAUHJR010000005">
    <property type="protein sequence ID" value="MDN4162341.1"/>
    <property type="molecule type" value="Genomic_DNA"/>
</dbReference>
<keyword evidence="5" id="KW-1185">Reference proteome</keyword>
<comment type="caution">
    <text evidence="4">The sequence shown here is derived from an EMBL/GenBank/DDBJ whole genome shotgun (WGS) entry which is preliminary data.</text>
</comment>
<dbReference type="PANTHER" id="PTHR30055:SF235">
    <property type="entry name" value="TRANSCRIPTIONAL REGULATORY PROTEIN"/>
    <property type="match status" value="1"/>
</dbReference>
<dbReference type="InterPro" id="IPR050109">
    <property type="entry name" value="HTH-type_TetR-like_transc_reg"/>
</dbReference>